<evidence type="ECO:0000256" key="5">
    <source>
        <dbReference type="SAM" id="Phobius"/>
    </source>
</evidence>
<proteinExistence type="predicted"/>
<dbReference type="InterPro" id="IPR011701">
    <property type="entry name" value="MFS"/>
</dbReference>
<dbReference type="EMBL" id="ML119654">
    <property type="protein sequence ID" value="RPA85307.1"/>
    <property type="molecule type" value="Genomic_DNA"/>
</dbReference>
<feature type="transmembrane region" description="Helical" evidence="5">
    <location>
        <begin position="207"/>
        <end position="226"/>
    </location>
</feature>
<feature type="transmembrane region" description="Helical" evidence="5">
    <location>
        <begin position="49"/>
        <end position="67"/>
    </location>
</feature>
<evidence type="ECO:0000256" key="2">
    <source>
        <dbReference type="ARBA" id="ARBA00022692"/>
    </source>
</evidence>
<evidence type="ECO:0000313" key="7">
    <source>
        <dbReference type="EMBL" id="RPA85307.1"/>
    </source>
</evidence>
<dbReference type="Gene3D" id="1.20.1720.10">
    <property type="entry name" value="Multidrug resistance protein D"/>
    <property type="match status" value="1"/>
</dbReference>
<dbReference type="OrthoDB" id="419537at2759"/>
<comment type="subcellular location">
    <subcellularLocation>
        <location evidence="1">Membrane</location>
        <topology evidence="1">Multi-pass membrane protein</topology>
    </subcellularLocation>
</comment>
<dbReference type="PANTHER" id="PTHR23501:SF67">
    <property type="entry name" value="MFS MULTIDRUG EFFLUX TRANSPORTER (EUROFUNG)"/>
    <property type="match status" value="1"/>
</dbReference>
<accession>A0A3N4IIP8</accession>
<keyword evidence="3 5" id="KW-1133">Transmembrane helix</keyword>
<gene>
    <name evidence="7" type="ORF">BJ508DRAFT_235499</name>
</gene>
<dbReference type="AlphaFoldDB" id="A0A3N4IIP8"/>
<dbReference type="PROSITE" id="PS50850">
    <property type="entry name" value="MFS"/>
    <property type="match status" value="1"/>
</dbReference>
<evidence type="ECO:0000259" key="6">
    <source>
        <dbReference type="PROSITE" id="PS50850"/>
    </source>
</evidence>
<dbReference type="PANTHER" id="PTHR23501">
    <property type="entry name" value="MAJOR FACILITATOR SUPERFAMILY"/>
    <property type="match status" value="1"/>
</dbReference>
<dbReference type="InterPro" id="IPR036259">
    <property type="entry name" value="MFS_trans_sf"/>
</dbReference>
<keyword evidence="4 5" id="KW-0472">Membrane</keyword>
<feature type="domain" description="Major facilitator superfamily (MFS) profile" evidence="6">
    <location>
        <begin position="1"/>
        <end position="481"/>
    </location>
</feature>
<feature type="transmembrane region" description="Helical" evidence="5">
    <location>
        <begin position="383"/>
        <end position="404"/>
    </location>
</feature>
<sequence>MSSTHTSITSTFHSSNSASWLSTSFLLTSTSLQPLFGRVSDCIGRKAPFLFSLWVFVLSTIWCAVAGSMESIVAARAVCGLGAGGMLCMGAIILSDILPLEVRAGYQSINNLAFGVGSALGAAIGGAIADYMGWRWGFAVQVPPAVVCILLCMYNLPDQEVEKDSDNGIFAKLKDFDFAGSVYLTLCVGILVLALNTGGNLLPWSHPIVLGSFATSLFFTVLFLRAEQRAISPIMPLHLLQKNPRAAMMLGSVASSIAMQTIFFNLPLFFQTVMLESARKAGSRLLIPTVGNMVCSVGVGYVINRTKVVRPTMRVGSLTLFFGGLGLCFLSSSFSELAVCLLLMPANAGVGLAYPSIMMGTLASSEQHEMAVATSTLILFRSIGNVMGVSTSSLIVQNVLVWGLGKKLIVGETAGLVSDEQKVKIIEMVRERVTAIFDLQGEIQQQVMDAYKVSLRTAFGWAALCAFIMLCATFNLVIPSMDNKKKKAEEHVDSEVTAMVTEESSLLRASK</sequence>
<dbReference type="InterPro" id="IPR020846">
    <property type="entry name" value="MFS_dom"/>
</dbReference>
<keyword evidence="2 5" id="KW-0812">Transmembrane</keyword>
<feature type="transmembrane region" description="Helical" evidence="5">
    <location>
        <begin position="341"/>
        <end position="362"/>
    </location>
</feature>
<feature type="transmembrane region" description="Helical" evidence="5">
    <location>
        <begin position="176"/>
        <end position="195"/>
    </location>
</feature>
<feature type="transmembrane region" description="Helical" evidence="5">
    <location>
        <begin position="458"/>
        <end position="478"/>
    </location>
</feature>
<feature type="transmembrane region" description="Helical" evidence="5">
    <location>
        <begin position="109"/>
        <end position="128"/>
    </location>
</feature>
<dbReference type="GO" id="GO:0000329">
    <property type="term" value="C:fungal-type vacuole membrane"/>
    <property type="evidence" value="ECO:0007669"/>
    <property type="project" value="TreeGrafter"/>
</dbReference>
<dbReference type="GO" id="GO:0015174">
    <property type="term" value="F:basic amino acid transmembrane transporter activity"/>
    <property type="evidence" value="ECO:0007669"/>
    <property type="project" value="TreeGrafter"/>
</dbReference>
<dbReference type="Pfam" id="PF07690">
    <property type="entry name" value="MFS_1"/>
    <property type="match status" value="1"/>
</dbReference>
<protein>
    <submittedName>
        <fullName evidence="7">MFS general substrate transporter</fullName>
    </submittedName>
</protein>
<evidence type="ECO:0000256" key="3">
    <source>
        <dbReference type="ARBA" id="ARBA00022989"/>
    </source>
</evidence>
<feature type="transmembrane region" description="Helical" evidence="5">
    <location>
        <begin position="285"/>
        <end position="303"/>
    </location>
</feature>
<feature type="transmembrane region" description="Helical" evidence="5">
    <location>
        <begin position="247"/>
        <end position="270"/>
    </location>
</feature>
<feature type="transmembrane region" description="Helical" evidence="5">
    <location>
        <begin position="134"/>
        <end position="156"/>
    </location>
</feature>
<evidence type="ECO:0000256" key="4">
    <source>
        <dbReference type="ARBA" id="ARBA00023136"/>
    </source>
</evidence>
<dbReference type="STRING" id="1160509.A0A3N4IIP8"/>
<dbReference type="SUPFAM" id="SSF103473">
    <property type="entry name" value="MFS general substrate transporter"/>
    <property type="match status" value="1"/>
</dbReference>
<evidence type="ECO:0000313" key="8">
    <source>
        <dbReference type="Proteomes" id="UP000275078"/>
    </source>
</evidence>
<reference evidence="7 8" key="1">
    <citation type="journal article" date="2018" name="Nat. Ecol. Evol.">
        <title>Pezizomycetes genomes reveal the molecular basis of ectomycorrhizal truffle lifestyle.</title>
        <authorList>
            <person name="Murat C."/>
            <person name="Payen T."/>
            <person name="Noel B."/>
            <person name="Kuo A."/>
            <person name="Morin E."/>
            <person name="Chen J."/>
            <person name="Kohler A."/>
            <person name="Krizsan K."/>
            <person name="Balestrini R."/>
            <person name="Da Silva C."/>
            <person name="Montanini B."/>
            <person name="Hainaut M."/>
            <person name="Levati E."/>
            <person name="Barry K.W."/>
            <person name="Belfiori B."/>
            <person name="Cichocki N."/>
            <person name="Clum A."/>
            <person name="Dockter R.B."/>
            <person name="Fauchery L."/>
            <person name="Guy J."/>
            <person name="Iotti M."/>
            <person name="Le Tacon F."/>
            <person name="Lindquist E.A."/>
            <person name="Lipzen A."/>
            <person name="Malagnac F."/>
            <person name="Mello A."/>
            <person name="Molinier V."/>
            <person name="Miyauchi S."/>
            <person name="Poulain J."/>
            <person name="Riccioni C."/>
            <person name="Rubini A."/>
            <person name="Sitrit Y."/>
            <person name="Splivallo R."/>
            <person name="Traeger S."/>
            <person name="Wang M."/>
            <person name="Zifcakova L."/>
            <person name="Wipf D."/>
            <person name="Zambonelli A."/>
            <person name="Paolocci F."/>
            <person name="Nowrousian M."/>
            <person name="Ottonello S."/>
            <person name="Baldrian P."/>
            <person name="Spatafora J.W."/>
            <person name="Henrissat B."/>
            <person name="Nagy L.G."/>
            <person name="Aury J.M."/>
            <person name="Wincker P."/>
            <person name="Grigoriev I.V."/>
            <person name="Bonfante P."/>
            <person name="Martin F.M."/>
        </authorList>
    </citation>
    <scope>NUCLEOTIDE SEQUENCE [LARGE SCALE GENOMIC DNA]</scope>
    <source>
        <strain evidence="7 8">RN42</strain>
    </source>
</reference>
<feature type="transmembrane region" description="Helical" evidence="5">
    <location>
        <begin position="73"/>
        <end position="97"/>
    </location>
</feature>
<organism evidence="7 8">
    <name type="scientific">Ascobolus immersus RN42</name>
    <dbReference type="NCBI Taxonomy" id="1160509"/>
    <lineage>
        <taxon>Eukaryota</taxon>
        <taxon>Fungi</taxon>
        <taxon>Dikarya</taxon>
        <taxon>Ascomycota</taxon>
        <taxon>Pezizomycotina</taxon>
        <taxon>Pezizomycetes</taxon>
        <taxon>Pezizales</taxon>
        <taxon>Ascobolaceae</taxon>
        <taxon>Ascobolus</taxon>
    </lineage>
</organism>
<keyword evidence="8" id="KW-1185">Reference proteome</keyword>
<name>A0A3N4IIP8_ASCIM</name>
<evidence type="ECO:0000256" key="1">
    <source>
        <dbReference type="ARBA" id="ARBA00004141"/>
    </source>
</evidence>
<dbReference type="Gene3D" id="1.20.1250.20">
    <property type="entry name" value="MFS general substrate transporter like domains"/>
    <property type="match status" value="1"/>
</dbReference>
<dbReference type="Proteomes" id="UP000275078">
    <property type="component" value="Unassembled WGS sequence"/>
</dbReference>
<feature type="transmembrane region" description="Helical" evidence="5">
    <location>
        <begin position="315"/>
        <end position="335"/>
    </location>
</feature>